<dbReference type="AlphaFoldDB" id="A0A183J4M4"/>
<protein>
    <submittedName>
        <fullName evidence="5">PH domain-containing protein</fullName>
    </submittedName>
</protein>
<dbReference type="Gene3D" id="1.20.58.60">
    <property type="match status" value="4"/>
</dbReference>
<evidence type="ECO:0000313" key="3">
    <source>
        <dbReference type="EMBL" id="VDP34907.1"/>
    </source>
</evidence>
<keyword evidence="2" id="KW-0175">Coiled coil</keyword>
<keyword evidence="4" id="KW-1185">Reference proteome</keyword>
<proteinExistence type="predicted"/>
<dbReference type="FunFam" id="1.20.58.60:FF:000033">
    <property type="entry name" value="Spectrin beta chain"/>
    <property type="match status" value="1"/>
</dbReference>
<name>A0A183J4M4_9BILA</name>
<dbReference type="SUPFAM" id="SSF46966">
    <property type="entry name" value="Spectrin repeat"/>
    <property type="match status" value="3"/>
</dbReference>
<dbReference type="EMBL" id="UZAM01014620">
    <property type="protein sequence ID" value="VDP34907.1"/>
    <property type="molecule type" value="Genomic_DNA"/>
</dbReference>
<dbReference type="WBParaSite" id="SBAD_0001119801-mRNA-1">
    <property type="protein sequence ID" value="SBAD_0001119801-mRNA-1"/>
    <property type="gene ID" value="SBAD_0001119801"/>
</dbReference>
<dbReference type="OrthoDB" id="5865767at2759"/>
<evidence type="ECO:0000313" key="5">
    <source>
        <dbReference type="WBParaSite" id="SBAD_0001119801-mRNA-1"/>
    </source>
</evidence>
<gene>
    <name evidence="3" type="ORF">SBAD_LOCUS10822</name>
</gene>
<dbReference type="Pfam" id="PF00435">
    <property type="entry name" value="Spectrin"/>
    <property type="match status" value="4"/>
</dbReference>
<dbReference type="SMART" id="SM00150">
    <property type="entry name" value="SPEC"/>
    <property type="match status" value="4"/>
</dbReference>
<feature type="coiled-coil region" evidence="2">
    <location>
        <begin position="196"/>
        <end position="223"/>
    </location>
</feature>
<dbReference type="InterPro" id="IPR018159">
    <property type="entry name" value="Spectrin/alpha-actinin"/>
</dbReference>
<keyword evidence="1" id="KW-0677">Repeat</keyword>
<dbReference type="Proteomes" id="UP000270296">
    <property type="component" value="Unassembled WGS sequence"/>
</dbReference>
<dbReference type="FunFam" id="1.20.58.60:FF:000340">
    <property type="entry name" value="Spectrin beta chain"/>
    <property type="match status" value="1"/>
</dbReference>
<evidence type="ECO:0000256" key="2">
    <source>
        <dbReference type="SAM" id="Coils"/>
    </source>
</evidence>
<dbReference type="CDD" id="cd00176">
    <property type="entry name" value="SPEC"/>
    <property type="match status" value="2"/>
</dbReference>
<organism evidence="5">
    <name type="scientific">Soboliphyme baturini</name>
    <dbReference type="NCBI Taxonomy" id="241478"/>
    <lineage>
        <taxon>Eukaryota</taxon>
        <taxon>Metazoa</taxon>
        <taxon>Ecdysozoa</taxon>
        <taxon>Nematoda</taxon>
        <taxon>Enoplea</taxon>
        <taxon>Dorylaimia</taxon>
        <taxon>Dioctophymatida</taxon>
        <taxon>Dioctophymatoidea</taxon>
        <taxon>Soboliphymatidae</taxon>
        <taxon>Soboliphyme</taxon>
    </lineage>
</organism>
<dbReference type="FunFam" id="1.20.58.60:FF:000049">
    <property type="entry name" value="Spectrin beta chain"/>
    <property type="match status" value="1"/>
</dbReference>
<dbReference type="InterPro" id="IPR002017">
    <property type="entry name" value="Spectrin_repeat"/>
</dbReference>
<reference evidence="3 4" key="2">
    <citation type="submission" date="2018-11" db="EMBL/GenBank/DDBJ databases">
        <authorList>
            <consortium name="Pathogen Informatics"/>
        </authorList>
    </citation>
    <scope>NUCLEOTIDE SEQUENCE [LARGE SCALE GENOMIC DNA]</scope>
</reference>
<reference evidence="5" key="1">
    <citation type="submission" date="2016-06" db="UniProtKB">
        <authorList>
            <consortium name="WormBaseParasite"/>
        </authorList>
    </citation>
    <scope>IDENTIFICATION</scope>
</reference>
<accession>A0A183J4M4</accession>
<dbReference type="PANTHER" id="PTHR11915">
    <property type="entry name" value="SPECTRIN/FILAMIN RELATED CYTOSKELETAL PROTEIN"/>
    <property type="match status" value="1"/>
</dbReference>
<sequence>MRLMGDRVTQDQTDPQYLFLKQRLDGLQEGWEELHRMWDNRQNMLSQALNLQMFLRDAKQAEVLLSQQENYLTKEESPTSLEQAENLLKRHNDFLTTLDASDEKIRAVIVFGDQLCDEGHYAADRIHKKVSNIQERRNANREKAASLTDKFKEMLQLQQFLSDCEELREWIEEKMIRAQDETYRDAKTIHSKFLRHQAFEAEIQSNKERLEQLQEACVRLLAEKPELSTVVDTHVGELTAQWQDLEETTKEKGQKLFDANRQAIYVQTCQDMDEWVEALEKQIELDHSGQDLTTVNVLMQKHQLIENEMLKRSQQVCQLQAMEPQLEELHPEEIEEIKAHRLTLEEKFNRLQGPLEQRRRQLERKKEAFQFLRDVEDEKLWIADRQPMARSPMLGDNLYECHRFQKKNQSLRSEIENHEPWIQSVCANGRKLIEENHENAPEFEEKIDELLQAWQGLKNDVDKRCRKLADSERAHQVH</sequence>
<evidence type="ECO:0000313" key="4">
    <source>
        <dbReference type="Proteomes" id="UP000270296"/>
    </source>
</evidence>
<evidence type="ECO:0000256" key="1">
    <source>
        <dbReference type="ARBA" id="ARBA00022737"/>
    </source>
</evidence>